<evidence type="ECO:0000313" key="3">
    <source>
        <dbReference type="Proteomes" id="UP001589769"/>
    </source>
</evidence>
<dbReference type="Pfam" id="PF14903">
    <property type="entry name" value="WG_beta_rep"/>
    <property type="match status" value="3"/>
</dbReference>
<dbReference type="Proteomes" id="UP001589769">
    <property type="component" value="Unassembled WGS sequence"/>
</dbReference>
<dbReference type="SMART" id="SM00671">
    <property type="entry name" value="SEL1"/>
    <property type="match status" value="2"/>
</dbReference>
<reference evidence="2 3" key="1">
    <citation type="submission" date="2024-09" db="EMBL/GenBank/DDBJ databases">
        <authorList>
            <person name="Sun Q."/>
            <person name="Mori K."/>
        </authorList>
    </citation>
    <scope>NUCLEOTIDE SEQUENCE [LARGE SCALE GENOMIC DNA]</scope>
    <source>
        <strain evidence="2 3">CCM 7538</strain>
    </source>
</reference>
<dbReference type="PANTHER" id="PTHR37841">
    <property type="entry name" value="GLR2918 PROTEIN"/>
    <property type="match status" value="1"/>
</dbReference>
<dbReference type="InterPro" id="IPR032774">
    <property type="entry name" value="WG_beta_rep"/>
</dbReference>
<dbReference type="EMBL" id="JBHLWA010000032">
    <property type="protein sequence ID" value="MFC0323348.1"/>
    <property type="molecule type" value="Genomic_DNA"/>
</dbReference>
<feature type="coiled-coil region" evidence="1">
    <location>
        <begin position="141"/>
        <end position="178"/>
    </location>
</feature>
<sequence length="336" mass="38446">MIINKKIIINIIQITITLTLLNACFDNNAKECKNLFQDNNKKSLAFSFCEKAAQQGDSESQIIFADLLLADNKTEEALNYLYKAGNQKNPEASFKIAELYSSGKYVKQDLEKASFYYNESCKHDYIQSCQKAEELRKFEQLENIEKEKKELVKFKGELQKQQNNIENEKRQLTQEKDNEVTIVKESNQKKIKHSNFYNGLAVFQDGNLYGYINQQGQIVIPAKFSYAGRFSHGRAAVQSATNNLWGFIDLTGNYIVYPLYKCVGMFSEEEALAGVYYGGDLSNNICEGGKWGYMDIYGNWVINPVLDYAERFSKGKAKVTYQGHTGFINRFGTWVN</sequence>
<dbReference type="RefSeq" id="WP_382374860.1">
    <property type="nucleotide sequence ID" value="NZ_JBHLWA010000032.1"/>
</dbReference>
<protein>
    <submittedName>
        <fullName evidence="2">WG repeat-containing protein</fullName>
    </submittedName>
</protein>
<evidence type="ECO:0000256" key="1">
    <source>
        <dbReference type="SAM" id="Coils"/>
    </source>
</evidence>
<comment type="caution">
    <text evidence="2">The sequence shown here is derived from an EMBL/GenBank/DDBJ whole genome shotgun (WGS) entry which is preliminary data.</text>
</comment>
<gene>
    <name evidence="2" type="ORF">ACFFHT_07230</name>
</gene>
<dbReference type="InterPro" id="IPR011990">
    <property type="entry name" value="TPR-like_helical_dom_sf"/>
</dbReference>
<organism evidence="2 3">
    <name type="scientific">Gallibacterium melopsittaci</name>
    <dbReference type="NCBI Taxonomy" id="516063"/>
    <lineage>
        <taxon>Bacteria</taxon>
        <taxon>Pseudomonadati</taxon>
        <taxon>Pseudomonadota</taxon>
        <taxon>Gammaproteobacteria</taxon>
        <taxon>Pasteurellales</taxon>
        <taxon>Pasteurellaceae</taxon>
        <taxon>Gallibacterium</taxon>
    </lineage>
</organism>
<name>A0ABV6HWU4_9PAST</name>
<dbReference type="SUPFAM" id="SSF81901">
    <property type="entry name" value="HCP-like"/>
    <property type="match status" value="1"/>
</dbReference>
<evidence type="ECO:0000313" key="2">
    <source>
        <dbReference type="EMBL" id="MFC0323348.1"/>
    </source>
</evidence>
<proteinExistence type="predicted"/>
<accession>A0ABV6HWU4</accession>
<keyword evidence="3" id="KW-1185">Reference proteome</keyword>
<dbReference type="Gene3D" id="1.25.40.10">
    <property type="entry name" value="Tetratricopeptide repeat domain"/>
    <property type="match status" value="1"/>
</dbReference>
<dbReference type="InterPro" id="IPR006597">
    <property type="entry name" value="Sel1-like"/>
</dbReference>
<keyword evidence="1" id="KW-0175">Coiled coil</keyword>
<dbReference type="PANTHER" id="PTHR37841:SF1">
    <property type="entry name" value="DUF3298 DOMAIN-CONTAINING PROTEIN"/>
    <property type="match status" value="1"/>
</dbReference>